<dbReference type="InterPro" id="IPR001155">
    <property type="entry name" value="OxRdtase_FMN_N"/>
</dbReference>
<keyword evidence="6" id="KW-0479">Metal-binding</keyword>
<comment type="cofactor">
    <cofactor evidence="2">
        <name>[4Fe-4S] cluster</name>
        <dbReference type="ChEBI" id="CHEBI:49883"/>
    </cofactor>
</comment>
<accession>A0A498R778</accession>
<dbReference type="PRINTS" id="PR00411">
    <property type="entry name" value="PNDRDTASEI"/>
</dbReference>
<dbReference type="PANTHER" id="PTHR42917">
    <property type="entry name" value="2,4-DIENOYL-COA REDUCTASE"/>
    <property type="match status" value="1"/>
</dbReference>
<evidence type="ECO:0000256" key="5">
    <source>
        <dbReference type="ARBA" id="ARBA00022643"/>
    </source>
</evidence>
<comment type="similarity">
    <text evidence="3">In the N-terminal section; belongs to the NADH:flavin oxidoreductase/NADH oxidase family.</text>
</comment>
<evidence type="ECO:0000313" key="13">
    <source>
        <dbReference type="Proteomes" id="UP000277811"/>
    </source>
</evidence>
<dbReference type="PANTHER" id="PTHR42917:SF2">
    <property type="entry name" value="2,4-DIENOYL-COA REDUCTASE [(2E)-ENOYL-COA-PRODUCING]"/>
    <property type="match status" value="1"/>
</dbReference>
<dbReference type="GO" id="GO:0016491">
    <property type="term" value="F:oxidoreductase activity"/>
    <property type="evidence" value="ECO:0007669"/>
    <property type="project" value="UniProtKB-KW"/>
</dbReference>
<dbReference type="Pfam" id="PF07992">
    <property type="entry name" value="Pyr_redox_2"/>
    <property type="match status" value="1"/>
</dbReference>
<keyword evidence="5" id="KW-0288">FMN</keyword>
<keyword evidence="9" id="KW-0411">Iron-sulfur</keyword>
<dbReference type="AlphaFoldDB" id="A0A498R778"/>
<dbReference type="OrthoDB" id="9772736at2"/>
<comment type="cofactor">
    <cofactor evidence="1">
        <name>FMN</name>
        <dbReference type="ChEBI" id="CHEBI:58210"/>
    </cofactor>
</comment>
<evidence type="ECO:0000256" key="9">
    <source>
        <dbReference type="ARBA" id="ARBA00023014"/>
    </source>
</evidence>
<dbReference type="RefSeq" id="WP_122628006.1">
    <property type="nucleotide sequence ID" value="NZ_UPPP01000071.1"/>
</dbReference>
<dbReference type="GO" id="GO:0010181">
    <property type="term" value="F:FMN binding"/>
    <property type="evidence" value="ECO:0007669"/>
    <property type="project" value="InterPro"/>
</dbReference>
<dbReference type="InterPro" id="IPR023753">
    <property type="entry name" value="FAD/NAD-binding_dom"/>
</dbReference>
<evidence type="ECO:0000256" key="1">
    <source>
        <dbReference type="ARBA" id="ARBA00001917"/>
    </source>
</evidence>
<dbReference type="InterPro" id="IPR013785">
    <property type="entry name" value="Aldolase_TIM"/>
</dbReference>
<evidence type="ECO:0000256" key="4">
    <source>
        <dbReference type="ARBA" id="ARBA00022630"/>
    </source>
</evidence>
<evidence type="ECO:0000259" key="10">
    <source>
        <dbReference type="Pfam" id="PF00724"/>
    </source>
</evidence>
<dbReference type="Proteomes" id="UP000277811">
    <property type="component" value="Unassembled WGS sequence"/>
</dbReference>
<evidence type="ECO:0000256" key="7">
    <source>
        <dbReference type="ARBA" id="ARBA00023002"/>
    </source>
</evidence>
<evidence type="ECO:0000256" key="8">
    <source>
        <dbReference type="ARBA" id="ARBA00023004"/>
    </source>
</evidence>
<feature type="domain" description="FAD/NAD(P)-binding" evidence="11">
    <location>
        <begin position="407"/>
        <end position="634"/>
    </location>
</feature>
<keyword evidence="7" id="KW-0560">Oxidoreductase</keyword>
<feature type="domain" description="NADH:flavin oxidoreductase/NADH oxidase N-terminal" evidence="10">
    <location>
        <begin position="8"/>
        <end position="358"/>
    </location>
</feature>
<keyword evidence="8" id="KW-0408">Iron</keyword>
<proteinExistence type="inferred from homology"/>
<dbReference type="SUPFAM" id="SSF51395">
    <property type="entry name" value="FMN-linked oxidoreductases"/>
    <property type="match status" value="1"/>
</dbReference>
<evidence type="ECO:0000256" key="6">
    <source>
        <dbReference type="ARBA" id="ARBA00022723"/>
    </source>
</evidence>
<dbReference type="Gene3D" id="3.20.20.70">
    <property type="entry name" value="Aldolase class I"/>
    <property type="match status" value="1"/>
</dbReference>
<keyword evidence="13" id="KW-1185">Reference proteome</keyword>
<evidence type="ECO:0000256" key="3">
    <source>
        <dbReference type="ARBA" id="ARBA00011048"/>
    </source>
</evidence>
<dbReference type="EMBL" id="UPPP01000071">
    <property type="protein sequence ID" value="VBB07059.1"/>
    <property type="molecule type" value="Genomic_DNA"/>
</dbReference>
<dbReference type="InterPro" id="IPR051793">
    <property type="entry name" value="NADH:flavin_oxidoreductase"/>
</dbReference>
<gene>
    <name evidence="12" type="ORF">LUCI_2303</name>
</gene>
<dbReference type="Gene3D" id="3.40.50.720">
    <property type="entry name" value="NAD(P)-binding Rossmann-like Domain"/>
    <property type="match status" value="1"/>
</dbReference>
<reference evidence="12 13" key="1">
    <citation type="submission" date="2018-06" db="EMBL/GenBank/DDBJ databases">
        <authorList>
            <person name="Strepis N."/>
        </authorList>
    </citation>
    <scope>NUCLEOTIDE SEQUENCE [LARGE SCALE GENOMIC DNA]</scope>
    <source>
        <strain evidence="12">LUCI</strain>
    </source>
</reference>
<dbReference type="InterPro" id="IPR036188">
    <property type="entry name" value="FAD/NAD-bd_sf"/>
</dbReference>
<name>A0A498R778_9FIRM</name>
<evidence type="ECO:0000259" key="11">
    <source>
        <dbReference type="Pfam" id="PF07992"/>
    </source>
</evidence>
<organism evidence="12 13">
    <name type="scientific">Lucifera butyrica</name>
    <dbReference type="NCBI Taxonomy" id="1351585"/>
    <lineage>
        <taxon>Bacteria</taxon>
        <taxon>Bacillati</taxon>
        <taxon>Bacillota</taxon>
        <taxon>Negativicutes</taxon>
        <taxon>Veillonellales</taxon>
        <taxon>Veillonellaceae</taxon>
        <taxon>Lucifera</taxon>
    </lineage>
</organism>
<evidence type="ECO:0000313" key="12">
    <source>
        <dbReference type="EMBL" id="VBB07059.1"/>
    </source>
</evidence>
<dbReference type="Gene3D" id="3.50.50.60">
    <property type="entry name" value="FAD/NAD(P)-binding domain"/>
    <property type="match status" value="1"/>
</dbReference>
<dbReference type="GO" id="GO:0046872">
    <property type="term" value="F:metal ion binding"/>
    <property type="evidence" value="ECO:0007669"/>
    <property type="project" value="UniProtKB-KW"/>
</dbReference>
<protein>
    <submittedName>
        <fullName evidence="12">Pyridine nucleotide disulphide reductase class-i signature</fullName>
    </submittedName>
</protein>
<dbReference type="Pfam" id="PF00724">
    <property type="entry name" value="Oxidored_FMN"/>
    <property type="match status" value="1"/>
</dbReference>
<evidence type="ECO:0000256" key="2">
    <source>
        <dbReference type="ARBA" id="ARBA00001966"/>
    </source>
</evidence>
<dbReference type="SUPFAM" id="SSF51905">
    <property type="entry name" value="FAD/NAD(P)-binding domain"/>
    <property type="match status" value="1"/>
</dbReference>
<sequence length="666" mass="72530">MGRKYANLFESVKIANCQIKNRFAMAPMGPGGLCDAEGGWNQRGIQYYTERAKGGTGLIITGVTFVENKVEFHPMPSVGCPTHNPIHFTRTSKELTERVHAYNAKIFLQLSGGFGRVTIPTNIGDAPPVAPSAIPHRWLDHVICRELTVEEIKYIVQKFGESAAIAKRAGFDGIEIHAVHEGYLIDQFAIALFNHRTDEYGGSLKNRLRFAVEILEEIKRTCGADYPVILRYSPKSFIKDLRAGGLPGEVFEEKGRDLAEGVEAIKILEAAGYDAFDIDVGSYDAWYWSHPPMYQEKGLYLPYAEICKQNVKVPVITAGRMDNPELASTAVAAGKTDMVSLGRPLLADPFLVNKIAANQTAKIRPCLSCQEGCMGRLQEYCALGCAVNPACCRENEMAIIPATVKKNMVVIGGGIAGCEAARVLAERGHKVTLFEKSRELGGNLIPGGAPDFKEDDHALVAWYKQELEALAVDIRYNTEITAGMAMSFQADAVIVATGSVPKIMNLGNQELICAAEDVLLGKRDPGARAVVVGGGLVGCETALMLARQGKKVVIVEALPRILNNGAPLCHANSSMLEDLMPFNGIEVRTSTKVVRTTTKGIIVAKDGVETEIPADSVILSIGYHSNNTLYEQIKDSVDNVYLLGDARQVANIMYAIWDAFELSRTF</sequence>
<dbReference type="GO" id="GO:0051536">
    <property type="term" value="F:iron-sulfur cluster binding"/>
    <property type="evidence" value="ECO:0007669"/>
    <property type="project" value="UniProtKB-KW"/>
</dbReference>
<dbReference type="PRINTS" id="PR00368">
    <property type="entry name" value="FADPNR"/>
</dbReference>
<keyword evidence="4" id="KW-0285">Flavoprotein</keyword>